<accession>A0AAJ1IFC9</accession>
<keyword evidence="3" id="KW-0411">Iron-sulfur</keyword>
<dbReference type="InterPro" id="IPR017896">
    <property type="entry name" value="4Fe4S_Fe-S-bd"/>
</dbReference>
<evidence type="ECO:0000256" key="2">
    <source>
        <dbReference type="ARBA" id="ARBA00023004"/>
    </source>
</evidence>
<feature type="domain" description="4Fe-4S ferredoxin-type" evidence="4">
    <location>
        <begin position="4"/>
        <end position="33"/>
    </location>
</feature>
<comment type="caution">
    <text evidence="5">The sequence shown here is derived from an EMBL/GenBank/DDBJ whole genome shotgun (WGS) entry which is preliminary data.</text>
</comment>
<proteinExistence type="predicted"/>
<reference evidence="5 6" key="1">
    <citation type="submission" date="2022-12" db="EMBL/GenBank/DDBJ databases">
        <title>Metagenome assembled genome from gulf of manar.</title>
        <authorList>
            <person name="Kohli P."/>
            <person name="Pk S."/>
            <person name="Venkata Ramana C."/>
            <person name="Sasikala C."/>
        </authorList>
    </citation>
    <scope>NUCLEOTIDE SEQUENCE [LARGE SCALE GENOMIC DNA]</scope>
    <source>
        <strain evidence="5">JB008</strain>
    </source>
</reference>
<dbReference type="InterPro" id="IPR017900">
    <property type="entry name" value="4Fe4S_Fe_S_CS"/>
</dbReference>
<feature type="domain" description="4Fe-4S ferredoxin-type" evidence="4">
    <location>
        <begin position="40"/>
        <end position="70"/>
    </location>
</feature>
<dbReference type="PANTHER" id="PTHR43122:SF1">
    <property type="entry name" value="IRON-SULFUR-BINDING PROTEIN"/>
    <property type="match status" value="1"/>
</dbReference>
<protein>
    <submittedName>
        <fullName evidence="5">4Fe-4S binding protein</fullName>
    </submittedName>
</protein>
<dbReference type="Pfam" id="PF12838">
    <property type="entry name" value="Fer4_7"/>
    <property type="match status" value="1"/>
</dbReference>
<organism evidence="5 6">
    <name type="scientific">Candidatus Thalassospirochaeta sargassi</name>
    <dbReference type="NCBI Taxonomy" id="3119039"/>
    <lineage>
        <taxon>Bacteria</taxon>
        <taxon>Pseudomonadati</taxon>
        <taxon>Spirochaetota</taxon>
        <taxon>Spirochaetia</taxon>
        <taxon>Spirochaetales</taxon>
        <taxon>Spirochaetaceae</taxon>
        <taxon>Candidatus Thalassospirochaeta</taxon>
    </lineage>
</organism>
<keyword evidence="2" id="KW-0408">Iron</keyword>
<dbReference type="GO" id="GO:0051536">
    <property type="term" value="F:iron-sulfur cluster binding"/>
    <property type="evidence" value="ECO:0007669"/>
    <property type="project" value="UniProtKB-KW"/>
</dbReference>
<dbReference type="PROSITE" id="PS51379">
    <property type="entry name" value="4FE4S_FER_2"/>
    <property type="match status" value="2"/>
</dbReference>
<dbReference type="PANTHER" id="PTHR43122">
    <property type="entry name" value="FERREDOXIN SUBUNIT OF PYRUVATE:FLAVODOXIN OXIDOREDUCTASE-RELATED"/>
    <property type="match status" value="1"/>
</dbReference>
<sequence>MTGNHVIVDADLCKSCRVCVETCPNHCLEIGSEINALGYQAVRFDSEKCTACGLCFYVCPEPGVLTVIKGDVK</sequence>
<dbReference type="AlphaFoldDB" id="A0AAJ1IFC9"/>
<dbReference type="Proteomes" id="UP001221217">
    <property type="component" value="Unassembled WGS sequence"/>
</dbReference>
<dbReference type="EMBL" id="JAQQAL010000043">
    <property type="protein sequence ID" value="MDC7228254.1"/>
    <property type="molecule type" value="Genomic_DNA"/>
</dbReference>
<gene>
    <name evidence="5" type="ORF">PQJ61_15945</name>
</gene>
<dbReference type="Gene3D" id="3.30.70.20">
    <property type="match status" value="1"/>
</dbReference>
<evidence type="ECO:0000256" key="1">
    <source>
        <dbReference type="ARBA" id="ARBA00022723"/>
    </source>
</evidence>
<dbReference type="SUPFAM" id="SSF54862">
    <property type="entry name" value="4Fe-4S ferredoxins"/>
    <property type="match status" value="1"/>
</dbReference>
<keyword evidence="1" id="KW-0479">Metal-binding</keyword>
<evidence type="ECO:0000259" key="4">
    <source>
        <dbReference type="PROSITE" id="PS51379"/>
    </source>
</evidence>
<dbReference type="GO" id="GO:0046872">
    <property type="term" value="F:metal ion binding"/>
    <property type="evidence" value="ECO:0007669"/>
    <property type="project" value="UniProtKB-KW"/>
</dbReference>
<dbReference type="PROSITE" id="PS00198">
    <property type="entry name" value="4FE4S_FER_1"/>
    <property type="match status" value="1"/>
</dbReference>
<evidence type="ECO:0000313" key="6">
    <source>
        <dbReference type="Proteomes" id="UP001221217"/>
    </source>
</evidence>
<evidence type="ECO:0000256" key="3">
    <source>
        <dbReference type="ARBA" id="ARBA00023014"/>
    </source>
</evidence>
<evidence type="ECO:0000313" key="5">
    <source>
        <dbReference type="EMBL" id="MDC7228254.1"/>
    </source>
</evidence>
<name>A0AAJ1IFC9_9SPIO</name>